<proteinExistence type="predicted"/>
<keyword evidence="4" id="KW-1185">Reference proteome</keyword>
<dbReference type="GO" id="GO:0017111">
    <property type="term" value="F:ribonucleoside triphosphate phosphatase activity"/>
    <property type="evidence" value="ECO:0007669"/>
    <property type="project" value="TreeGrafter"/>
</dbReference>
<feature type="region of interest" description="Disordered" evidence="1">
    <location>
        <begin position="586"/>
        <end position="698"/>
    </location>
</feature>
<accession>A0A6G1G6R6</accession>
<dbReference type="RefSeq" id="XP_033535211.1">
    <property type="nucleotide sequence ID" value="XM_033676256.1"/>
</dbReference>
<evidence type="ECO:0000313" key="4">
    <source>
        <dbReference type="Proteomes" id="UP000504638"/>
    </source>
</evidence>
<feature type="compositionally biased region" description="Basic and acidic residues" evidence="1">
    <location>
        <begin position="36"/>
        <end position="46"/>
    </location>
</feature>
<reference evidence="5" key="3">
    <citation type="submission" date="2025-04" db="UniProtKB">
        <authorList>
            <consortium name="RefSeq"/>
        </authorList>
    </citation>
    <scope>IDENTIFICATION</scope>
    <source>
        <strain evidence="5">CBS 781.70</strain>
    </source>
</reference>
<dbReference type="InterPro" id="IPR002591">
    <property type="entry name" value="Phosphodiest/P_Trfase"/>
</dbReference>
<dbReference type="PANTHER" id="PTHR10151:SF120">
    <property type="entry name" value="BIS(5'-ADENOSYL)-TRIPHOSPHATASE"/>
    <property type="match status" value="1"/>
</dbReference>
<evidence type="ECO:0000313" key="5">
    <source>
        <dbReference type="RefSeq" id="XP_033535211.1"/>
    </source>
</evidence>
<gene>
    <name evidence="3 5" type="ORF">P152DRAFT_394445</name>
</gene>
<dbReference type="FunFam" id="3.30.1360.180:FF:000003">
    <property type="entry name" value="Type I phosphodiesterase/nucleotide pyrophosphatase family protein"/>
    <property type="match status" value="1"/>
</dbReference>
<organism evidence="3">
    <name type="scientific">Eremomyces bilateralis CBS 781.70</name>
    <dbReference type="NCBI Taxonomy" id="1392243"/>
    <lineage>
        <taxon>Eukaryota</taxon>
        <taxon>Fungi</taxon>
        <taxon>Dikarya</taxon>
        <taxon>Ascomycota</taxon>
        <taxon>Pezizomycotina</taxon>
        <taxon>Dothideomycetes</taxon>
        <taxon>Dothideomycetes incertae sedis</taxon>
        <taxon>Eremomycetales</taxon>
        <taxon>Eremomycetaceae</taxon>
        <taxon>Eremomyces</taxon>
    </lineage>
</organism>
<feature type="region of interest" description="Disordered" evidence="1">
    <location>
        <begin position="78"/>
        <end position="125"/>
    </location>
</feature>
<dbReference type="Gene3D" id="3.30.1360.180">
    <property type="match status" value="1"/>
</dbReference>
<feature type="region of interest" description="Disordered" evidence="1">
    <location>
        <begin position="1"/>
        <end position="47"/>
    </location>
</feature>
<dbReference type="GeneID" id="54416826"/>
<evidence type="ECO:0000256" key="2">
    <source>
        <dbReference type="SAM" id="Phobius"/>
    </source>
</evidence>
<dbReference type="GO" id="GO:0009141">
    <property type="term" value="P:nucleoside triphosphate metabolic process"/>
    <property type="evidence" value="ECO:0007669"/>
    <property type="project" value="TreeGrafter"/>
</dbReference>
<dbReference type="Gene3D" id="3.40.720.10">
    <property type="entry name" value="Alkaline Phosphatase, subunit A"/>
    <property type="match status" value="1"/>
</dbReference>
<reference evidence="3 5" key="1">
    <citation type="submission" date="2020-01" db="EMBL/GenBank/DDBJ databases">
        <authorList>
            <consortium name="DOE Joint Genome Institute"/>
            <person name="Haridas S."/>
            <person name="Albert R."/>
            <person name="Binder M."/>
            <person name="Bloem J."/>
            <person name="Labutti K."/>
            <person name="Salamov A."/>
            <person name="Andreopoulos B."/>
            <person name="Baker S.E."/>
            <person name="Barry K."/>
            <person name="Bills G."/>
            <person name="Bluhm B.H."/>
            <person name="Cannon C."/>
            <person name="Castanera R."/>
            <person name="Culley D.E."/>
            <person name="Daum C."/>
            <person name="Ezra D."/>
            <person name="Gonzalez J.B."/>
            <person name="Henrissat B."/>
            <person name="Kuo A."/>
            <person name="Liang C."/>
            <person name="Lipzen A."/>
            <person name="Lutzoni F."/>
            <person name="Magnuson J."/>
            <person name="Mondo S."/>
            <person name="Nolan M."/>
            <person name="Ohm R."/>
            <person name="Pangilinan J."/>
            <person name="Park H.-J."/>
            <person name="Ramirez L."/>
            <person name="Alfaro M."/>
            <person name="Sun H."/>
            <person name="Tritt A."/>
            <person name="Yoshinaga Y."/>
            <person name="Zwiers L.-H."/>
            <person name="Turgeon B.G."/>
            <person name="Goodwin S.B."/>
            <person name="Spatafora J.W."/>
            <person name="Crous P.W."/>
            <person name="Grigoriev I.V."/>
        </authorList>
    </citation>
    <scope>NUCLEOTIDE SEQUENCE</scope>
    <source>
        <strain evidence="3 5">CBS 781.70</strain>
    </source>
</reference>
<name>A0A6G1G6R6_9PEZI</name>
<evidence type="ECO:0000313" key="3">
    <source>
        <dbReference type="EMBL" id="KAF1813580.1"/>
    </source>
</evidence>
<dbReference type="EMBL" id="ML975154">
    <property type="protein sequence ID" value="KAF1813580.1"/>
    <property type="molecule type" value="Genomic_DNA"/>
</dbReference>
<dbReference type="InterPro" id="IPR017850">
    <property type="entry name" value="Alkaline_phosphatase_core_sf"/>
</dbReference>
<evidence type="ECO:0000256" key="1">
    <source>
        <dbReference type="SAM" id="MobiDB-lite"/>
    </source>
</evidence>
<dbReference type="CDD" id="cd16018">
    <property type="entry name" value="Enpp"/>
    <property type="match status" value="1"/>
</dbReference>
<keyword evidence="2" id="KW-0812">Transmembrane</keyword>
<dbReference type="Pfam" id="PF01663">
    <property type="entry name" value="Phosphodiest"/>
    <property type="match status" value="1"/>
</dbReference>
<dbReference type="OrthoDB" id="415411at2759"/>
<dbReference type="PANTHER" id="PTHR10151">
    <property type="entry name" value="ECTONUCLEOTIDE PYROPHOSPHATASE/PHOSPHODIESTERASE"/>
    <property type="match status" value="1"/>
</dbReference>
<feature type="compositionally biased region" description="Pro residues" evidence="1">
    <location>
        <begin position="601"/>
        <end position="653"/>
    </location>
</feature>
<dbReference type="SUPFAM" id="SSF53649">
    <property type="entry name" value="Alkaline phosphatase-like"/>
    <property type="match status" value="1"/>
</dbReference>
<keyword evidence="2" id="KW-0472">Membrane</keyword>
<sequence>MAIDAEKSTKYGRLNSDDVDSDSERRAPSLGSRASGELHDDDRVLLQEEDEQQELLLRKETSGIQRLLRGREDGNSAVEIGKRERRRLAREARQSQNRRSRGQDNGLMYEMEEGGPGSDFASSRSSSESDLRKLSFANSNWTKRLSLIKRIALYLSIIALFLVLLFAAYKATQASKPRSPLATLSNGTSLFAPTTIIVSLDGFRADFLQRGLTPTLNAFVREGISPLYMTASFPSVTFPNHFTLVTGLYPETHGIVGNTFWDPDLQDSFYYTDKEAMDPKWWNGEPIWVTAEKQSVRSAIHMWPGSEAHIGGIEPTFVDKYNGSEILSKKVDRVLELLDLPGLESSDHPQPRPQLIAAYIPVVDSAGHKYGPNSTDIRQTIQNVDNMLAGLFNGLEERNLTDIVNVVVVSDHGMATTSTQRLMQLEDLVDVSRIEHIDGWPLIGLRPKDPADLEDLYNQIKAKAETNPHIEVYLRDRDMPERYHFRNNDRIAPLWIVPEAGWAIVKNDEFNVAEGLINGDVYHPLGLHGYDPEHPLMRAIFVARGPAFPHKPDSRVEVFQNTEVYNIICESIGIVPSPNNGTLHLPLKPIGLHSDEGAPTLDPPNDPPPSEPVPPKPASPEPVPPKPASPKPASPKPASPEPASPEPVPPEPQPDVVASSTNVATPPADDLLPTSTTSPGSEDATNDPSQETPEEQVKGWIDWVHGKLDEFKSFVNGVLGGSG</sequence>
<dbReference type="Proteomes" id="UP000504638">
    <property type="component" value="Unplaced"/>
</dbReference>
<reference evidence="5" key="2">
    <citation type="submission" date="2020-04" db="EMBL/GenBank/DDBJ databases">
        <authorList>
            <consortium name="NCBI Genome Project"/>
        </authorList>
    </citation>
    <scope>NUCLEOTIDE SEQUENCE</scope>
    <source>
        <strain evidence="5">CBS 781.70</strain>
    </source>
</reference>
<keyword evidence="2" id="KW-1133">Transmembrane helix</keyword>
<dbReference type="GO" id="GO:0047429">
    <property type="term" value="F:nucleoside triphosphate diphosphatase activity"/>
    <property type="evidence" value="ECO:0007669"/>
    <property type="project" value="TreeGrafter"/>
</dbReference>
<dbReference type="AlphaFoldDB" id="A0A6G1G6R6"/>
<feature type="transmembrane region" description="Helical" evidence="2">
    <location>
        <begin position="151"/>
        <end position="169"/>
    </location>
</feature>
<protein>
    <submittedName>
        <fullName evidence="3 5">Phosphodiest-domain-containing protein</fullName>
    </submittedName>
</protein>